<gene>
    <name evidence="3" type="ORF">GCM10023195_87130</name>
</gene>
<proteinExistence type="predicted"/>
<dbReference type="RefSeq" id="WP_345367461.1">
    <property type="nucleotide sequence ID" value="NZ_BAABHJ010000041.1"/>
</dbReference>
<evidence type="ECO:0000313" key="3">
    <source>
        <dbReference type="EMBL" id="GAA4619297.1"/>
    </source>
</evidence>
<feature type="transmembrane region" description="Helical" evidence="2">
    <location>
        <begin position="62"/>
        <end position="85"/>
    </location>
</feature>
<feature type="region of interest" description="Disordered" evidence="1">
    <location>
        <begin position="121"/>
        <end position="149"/>
    </location>
</feature>
<evidence type="ECO:0000256" key="1">
    <source>
        <dbReference type="SAM" id="MobiDB-lite"/>
    </source>
</evidence>
<protein>
    <submittedName>
        <fullName evidence="3">Phage holin family protein</fullName>
    </submittedName>
</protein>
<keyword evidence="2" id="KW-0812">Transmembrane</keyword>
<feature type="compositionally biased region" description="Polar residues" evidence="1">
    <location>
        <begin position="1"/>
        <end position="14"/>
    </location>
</feature>
<dbReference type="InterPro" id="IPR009937">
    <property type="entry name" value="Phage_holin_3_6"/>
</dbReference>
<evidence type="ECO:0000313" key="4">
    <source>
        <dbReference type="Proteomes" id="UP001500212"/>
    </source>
</evidence>
<keyword evidence="2" id="KW-0472">Membrane</keyword>
<organism evidence="3 4">
    <name type="scientific">Actinoallomurus liliacearum</name>
    <dbReference type="NCBI Taxonomy" id="1080073"/>
    <lineage>
        <taxon>Bacteria</taxon>
        <taxon>Bacillati</taxon>
        <taxon>Actinomycetota</taxon>
        <taxon>Actinomycetes</taxon>
        <taxon>Streptosporangiales</taxon>
        <taxon>Thermomonosporaceae</taxon>
        <taxon>Actinoallomurus</taxon>
    </lineage>
</organism>
<sequence>MASDVRTSTTTPAGSPSEHDDSTGDLVSRATRQISELIRQELSLAKAELADKGKEAGRGAGLFGGAGTVAFYGGATLIGAAVAGLAVALPVWAAALIVGVVLLAIAGLLAAAGRSRLRRATPPLPEQATESVKTDVHEIKDHLKEGHSR</sequence>
<dbReference type="EMBL" id="BAABHJ010000041">
    <property type="protein sequence ID" value="GAA4619297.1"/>
    <property type="molecule type" value="Genomic_DNA"/>
</dbReference>
<keyword evidence="2" id="KW-1133">Transmembrane helix</keyword>
<feature type="transmembrane region" description="Helical" evidence="2">
    <location>
        <begin position="91"/>
        <end position="112"/>
    </location>
</feature>
<keyword evidence="4" id="KW-1185">Reference proteome</keyword>
<feature type="region of interest" description="Disordered" evidence="1">
    <location>
        <begin position="1"/>
        <end position="26"/>
    </location>
</feature>
<accession>A0ABP8U0G9</accession>
<name>A0ABP8U0G9_9ACTN</name>
<dbReference type="Proteomes" id="UP001500212">
    <property type="component" value="Unassembled WGS sequence"/>
</dbReference>
<feature type="compositionally biased region" description="Basic and acidic residues" evidence="1">
    <location>
        <begin position="132"/>
        <end position="149"/>
    </location>
</feature>
<reference evidence="4" key="1">
    <citation type="journal article" date="2019" name="Int. J. Syst. Evol. Microbiol.">
        <title>The Global Catalogue of Microorganisms (GCM) 10K type strain sequencing project: providing services to taxonomists for standard genome sequencing and annotation.</title>
        <authorList>
            <consortium name="The Broad Institute Genomics Platform"/>
            <consortium name="The Broad Institute Genome Sequencing Center for Infectious Disease"/>
            <person name="Wu L."/>
            <person name="Ma J."/>
        </authorList>
    </citation>
    <scope>NUCLEOTIDE SEQUENCE [LARGE SCALE GENOMIC DNA]</scope>
    <source>
        <strain evidence="4">JCM 17938</strain>
    </source>
</reference>
<evidence type="ECO:0000256" key="2">
    <source>
        <dbReference type="SAM" id="Phobius"/>
    </source>
</evidence>
<dbReference type="Pfam" id="PF07332">
    <property type="entry name" value="Phage_holin_3_6"/>
    <property type="match status" value="1"/>
</dbReference>
<comment type="caution">
    <text evidence="3">The sequence shown here is derived from an EMBL/GenBank/DDBJ whole genome shotgun (WGS) entry which is preliminary data.</text>
</comment>